<dbReference type="EMBL" id="LR798264">
    <property type="protein sequence ID" value="CAB5218320.1"/>
    <property type="molecule type" value="Genomic_DNA"/>
</dbReference>
<proteinExistence type="predicted"/>
<evidence type="ECO:0000313" key="2">
    <source>
        <dbReference type="EMBL" id="CAB4128629.1"/>
    </source>
</evidence>
<gene>
    <name evidence="2" type="ORF">UFOVP107_49</name>
    <name evidence="3" type="ORF">UFOVP214_2</name>
</gene>
<dbReference type="EMBL" id="LR796224">
    <property type="protein sequence ID" value="CAB4128629.1"/>
    <property type="molecule type" value="Genomic_DNA"/>
</dbReference>
<feature type="domain" description="Phage tail assembly chaperone-like" evidence="1">
    <location>
        <begin position="46"/>
        <end position="104"/>
    </location>
</feature>
<dbReference type="Pfam" id="PF16778">
    <property type="entry name" value="Phage_tail_APC"/>
    <property type="match status" value="1"/>
</dbReference>
<sequence length="105" mass="12460">MIVYRLLIIVPQITTRYCDEFGTYYDTPPSGSYIVDSPLQEQAMMMVRDYRDQLLQESDYTQLPDVPLTSTQVEQWRVYRQALRDYPNQINVPEWTAPPWPVAPW</sequence>
<dbReference type="Gene3D" id="6.10.140.1310">
    <property type="match status" value="1"/>
</dbReference>
<organism evidence="2">
    <name type="scientific">uncultured Caudovirales phage</name>
    <dbReference type="NCBI Taxonomy" id="2100421"/>
    <lineage>
        <taxon>Viruses</taxon>
        <taxon>Duplodnaviria</taxon>
        <taxon>Heunggongvirae</taxon>
        <taxon>Uroviricota</taxon>
        <taxon>Caudoviricetes</taxon>
        <taxon>Peduoviridae</taxon>
        <taxon>Maltschvirus</taxon>
        <taxon>Maltschvirus maltsch</taxon>
    </lineage>
</organism>
<evidence type="ECO:0000313" key="3">
    <source>
        <dbReference type="EMBL" id="CAB5218320.1"/>
    </source>
</evidence>
<reference evidence="2" key="1">
    <citation type="submission" date="2020-04" db="EMBL/GenBank/DDBJ databases">
        <authorList>
            <person name="Chiriac C."/>
            <person name="Salcher M."/>
            <person name="Ghai R."/>
            <person name="Kavagutti S V."/>
        </authorList>
    </citation>
    <scope>NUCLEOTIDE SEQUENCE</scope>
</reference>
<name>A0A6J5L9Y5_9CAUD</name>
<dbReference type="InterPro" id="IPR031893">
    <property type="entry name" value="Phage_tail_APC"/>
</dbReference>
<protein>
    <submittedName>
        <fullName evidence="2">Phage tail assembly chaperone protein</fullName>
    </submittedName>
</protein>
<evidence type="ECO:0000259" key="1">
    <source>
        <dbReference type="Pfam" id="PF16778"/>
    </source>
</evidence>
<accession>A0A6J5L9Y5</accession>